<dbReference type="InterPro" id="IPR015424">
    <property type="entry name" value="PyrdxlP-dep_Trfase"/>
</dbReference>
<dbReference type="PANTHER" id="PTHR43092">
    <property type="entry name" value="L-CYSTEINE DESULFHYDRASE"/>
    <property type="match status" value="1"/>
</dbReference>
<dbReference type="InterPro" id="IPR015422">
    <property type="entry name" value="PyrdxlP-dep_Trfase_small"/>
</dbReference>
<dbReference type="Gene3D" id="3.90.1150.10">
    <property type="entry name" value="Aspartate Aminotransferase, domain 1"/>
    <property type="match status" value="1"/>
</dbReference>
<feature type="domain" description="Aminotransferase class V" evidence="2">
    <location>
        <begin position="80"/>
        <end position="386"/>
    </location>
</feature>
<dbReference type="GO" id="GO:0008483">
    <property type="term" value="F:transaminase activity"/>
    <property type="evidence" value="ECO:0007669"/>
    <property type="project" value="UniProtKB-KW"/>
</dbReference>
<dbReference type="Proteomes" id="UP001501358">
    <property type="component" value="Unassembled WGS sequence"/>
</dbReference>
<dbReference type="InterPro" id="IPR015421">
    <property type="entry name" value="PyrdxlP-dep_Trfase_major"/>
</dbReference>
<evidence type="ECO:0000313" key="3">
    <source>
        <dbReference type="EMBL" id="GAA2509726.1"/>
    </source>
</evidence>
<evidence type="ECO:0000259" key="2">
    <source>
        <dbReference type="Pfam" id="PF00266"/>
    </source>
</evidence>
<comment type="caution">
    <text evidence="3">The sequence shown here is derived from an EMBL/GenBank/DDBJ whole genome shotgun (WGS) entry which is preliminary data.</text>
</comment>
<keyword evidence="3" id="KW-0808">Transferase</keyword>
<proteinExistence type="predicted"/>
<name>A0ABP6A2V0_9ACTN</name>
<protein>
    <submittedName>
        <fullName evidence="3">Aminotransferase class V-fold PLP-dependent enzyme</fullName>
    </submittedName>
</protein>
<accession>A0ABP6A2V0</accession>
<dbReference type="EMBL" id="BAAATA010000049">
    <property type="protein sequence ID" value="GAA2509726.1"/>
    <property type="molecule type" value="Genomic_DNA"/>
</dbReference>
<dbReference type="RefSeq" id="WP_344385954.1">
    <property type="nucleotide sequence ID" value="NZ_BAAATA010000049.1"/>
</dbReference>
<dbReference type="PANTHER" id="PTHR43092:SF2">
    <property type="entry name" value="HERCYNYLCYSTEINE SULFOXIDE LYASE"/>
    <property type="match status" value="1"/>
</dbReference>
<dbReference type="InterPro" id="IPR000192">
    <property type="entry name" value="Aminotrans_V_dom"/>
</dbReference>
<sequence>MTDTTGTREGSAGNALGGNPLWGDDWPRVRALWSLDETVLHLNHGSFGGVPTAVREEQDRLRAEAEDNPDAWFRRLPARIAAARTELAGVCGAPVEAFSLVLNASAGTTSALASLPLREGSHLLLTDHTYGAAALAAARFARARGASVRRLEVPLDAPAEQVLRLLEEAVDERTGAVLLDQISSATARTFPVAGAAAVCRERGVPLLVDGAHAPGMLDGPADCGADFWVGNLHKWACAPRGTAGFAVSGEHRGRVRGPISSWGEEEPYPAAFDQQGTWDATGWLTAPLSAALLGGLGWERVRAHNAALAEYGQAVVCEALGTAPARVADPAPSMRLVPLPPGTAGTFEAARALQCALVERAGCETAVTTWNGRGFLRVSAQVYNRPGEYEVLARGLREVLS</sequence>
<evidence type="ECO:0000313" key="4">
    <source>
        <dbReference type="Proteomes" id="UP001501358"/>
    </source>
</evidence>
<dbReference type="SUPFAM" id="SSF53383">
    <property type="entry name" value="PLP-dependent transferases"/>
    <property type="match status" value="1"/>
</dbReference>
<keyword evidence="3" id="KW-0032">Aminotransferase</keyword>
<evidence type="ECO:0000256" key="1">
    <source>
        <dbReference type="ARBA" id="ARBA00022898"/>
    </source>
</evidence>
<dbReference type="Pfam" id="PF00266">
    <property type="entry name" value="Aminotran_5"/>
    <property type="match status" value="1"/>
</dbReference>
<gene>
    <name evidence="3" type="ORF">GCM10010406_52690</name>
</gene>
<reference evidence="4" key="1">
    <citation type="journal article" date="2019" name="Int. J. Syst. Evol. Microbiol.">
        <title>The Global Catalogue of Microorganisms (GCM) 10K type strain sequencing project: providing services to taxonomists for standard genome sequencing and annotation.</title>
        <authorList>
            <consortium name="The Broad Institute Genomics Platform"/>
            <consortium name="The Broad Institute Genome Sequencing Center for Infectious Disease"/>
            <person name="Wu L."/>
            <person name="Ma J."/>
        </authorList>
    </citation>
    <scope>NUCLEOTIDE SEQUENCE [LARGE SCALE GENOMIC DNA]</scope>
    <source>
        <strain evidence="4">JCM 6307</strain>
    </source>
</reference>
<keyword evidence="4" id="KW-1185">Reference proteome</keyword>
<organism evidence="3 4">
    <name type="scientific">Streptomyces thermolineatus</name>
    <dbReference type="NCBI Taxonomy" id="44033"/>
    <lineage>
        <taxon>Bacteria</taxon>
        <taxon>Bacillati</taxon>
        <taxon>Actinomycetota</taxon>
        <taxon>Actinomycetes</taxon>
        <taxon>Kitasatosporales</taxon>
        <taxon>Streptomycetaceae</taxon>
        <taxon>Streptomyces</taxon>
    </lineage>
</organism>
<keyword evidence="1" id="KW-0663">Pyridoxal phosphate</keyword>
<dbReference type="Gene3D" id="3.40.640.10">
    <property type="entry name" value="Type I PLP-dependent aspartate aminotransferase-like (Major domain)"/>
    <property type="match status" value="1"/>
</dbReference>